<sequence>MLRVGTIFQWLVCRWSIHEMSAKRTMDSCPITDPALDVRDADAVIWRGEYLSAMPGDEPSSWCLDTLPNNTTDARDPEETYLSASMHAALRCLGMQLHLEVAEKDNVRCVPCTDEATIAWATRPYDEGNAICRDHAQVCTISANSGSLLPVVPWDGEERGCGAGRFHWHLPDKDCLGASVPVAESIGTGRGTPPKDVDSAAPQKNPSPEEKWIRPGGHDRPRESSLGGRDRSSETDDRQVGLVSDSRQ</sequence>
<dbReference type="Gene3D" id="2.30.34.10">
    <property type="entry name" value="Leishmanolysin domain 4"/>
    <property type="match status" value="1"/>
</dbReference>
<gene>
    <name evidence="2" type="ORF">TCDM_13623</name>
</gene>
<protein>
    <recommendedName>
        <fullName evidence="4">Leishmanolysin-like peptidase</fullName>
    </recommendedName>
</protein>
<organism evidence="2 3">
    <name type="scientific">Trypanosoma cruzi Dm28c</name>
    <dbReference type="NCBI Taxonomy" id="1416333"/>
    <lineage>
        <taxon>Eukaryota</taxon>
        <taxon>Discoba</taxon>
        <taxon>Euglenozoa</taxon>
        <taxon>Kinetoplastea</taxon>
        <taxon>Metakinetoplastina</taxon>
        <taxon>Trypanosomatida</taxon>
        <taxon>Trypanosomatidae</taxon>
        <taxon>Trypanosoma</taxon>
        <taxon>Schizotrypanum</taxon>
    </lineage>
</organism>
<accession>V5AI66</accession>
<feature type="compositionally biased region" description="Basic and acidic residues" evidence="1">
    <location>
        <begin position="207"/>
        <end position="239"/>
    </location>
</feature>
<dbReference type="VEuPathDB" id="TriTrypDB:TCDM_13623"/>
<comment type="caution">
    <text evidence="2">The sequence shown here is derived from an EMBL/GenBank/DDBJ whole genome shotgun (WGS) entry which is preliminary data.</text>
</comment>
<dbReference type="AlphaFoldDB" id="V5AI66"/>
<evidence type="ECO:0000313" key="2">
    <source>
        <dbReference type="EMBL" id="ESS54944.1"/>
    </source>
</evidence>
<dbReference type="SUPFAM" id="SSF55486">
    <property type="entry name" value="Metalloproteases ('zincins'), catalytic domain"/>
    <property type="match status" value="1"/>
</dbReference>
<name>V5AI66_TRYCR</name>
<dbReference type="Proteomes" id="UP000017861">
    <property type="component" value="Unassembled WGS sequence"/>
</dbReference>
<evidence type="ECO:0000256" key="1">
    <source>
        <dbReference type="SAM" id="MobiDB-lite"/>
    </source>
</evidence>
<dbReference type="EMBL" id="AYLP01001151">
    <property type="protein sequence ID" value="ESS54944.1"/>
    <property type="molecule type" value="Genomic_DNA"/>
</dbReference>
<proteinExistence type="predicted"/>
<reference evidence="2 3" key="1">
    <citation type="journal article" date="2014" name="Genome Announc.">
        <title>Trypanosoma cruzi Clone Dm28c Draft Genome Sequence.</title>
        <authorList>
            <person name="Grisard E.C."/>
            <person name="Teixeira S.M."/>
            <person name="de Almeida L.G."/>
            <person name="Stoco P.H."/>
            <person name="Gerber A.L."/>
            <person name="Talavera-Lopez C."/>
            <person name="Lima O.C."/>
            <person name="Andersson B."/>
            <person name="de Vasconcelos A.T."/>
        </authorList>
    </citation>
    <scope>NUCLEOTIDE SEQUENCE [LARGE SCALE GENOMIC DNA]</scope>
    <source>
        <strain evidence="2 3">Dm28c</strain>
    </source>
</reference>
<feature type="region of interest" description="Disordered" evidence="1">
    <location>
        <begin position="184"/>
        <end position="248"/>
    </location>
</feature>
<evidence type="ECO:0000313" key="3">
    <source>
        <dbReference type="Proteomes" id="UP000017861"/>
    </source>
</evidence>
<evidence type="ECO:0008006" key="4">
    <source>
        <dbReference type="Google" id="ProtNLM"/>
    </source>
</evidence>
<dbReference type="OrthoDB" id="10543487at2759"/>